<dbReference type="InterPro" id="IPR036866">
    <property type="entry name" value="RibonucZ/Hydroxyglut_hydro"/>
</dbReference>
<accession>A0ABV9FN92</accession>
<gene>
    <name evidence="1" type="ORF">ACFO6S_07345</name>
</gene>
<evidence type="ECO:0008006" key="3">
    <source>
        <dbReference type="Google" id="ProtNLM"/>
    </source>
</evidence>
<keyword evidence="2" id="KW-1185">Reference proteome</keyword>
<evidence type="ECO:0000313" key="1">
    <source>
        <dbReference type="EMBL" id="MFC4603495.1"/>
    </source>
</evidence>
<comment type="caution">
    <text evidence="1">The sequence shown here is derived from an EMBL/GenBank/DDBJ whole genome shotgun (WGS) entry which is preliminary data.</text>
</comment>
<name>A0ABV9FN92_9NOCA</name>
<protein>
    <recommendedName>
        <fullName evidence="3">Metallo-beta-lactamase superfamily protein</fullName>
    </recommendedName>
</protein>
<dbReference type="SUPFAM" id="SSF56281">
    <property type="entry name" value="Metallo-hydrolase/oxidoreductase"/>
    <property type="match status" value="1"/>
</dbReference>
<organism evidence="1 2">
    <name type="scientific">Rhodococcus kronopolitis</name>
    <dbReference type="NCBI Taxonomy" id="1460226"/>
    <lineage>
        <taxon>Bacteria</taxon>
        <taxon>Bacillati</taxon>
        <taxon>Actinomycetota</taxon>
        <taxon>Actinomycetes</taxon>
        <taxon>Mycobacteriales</taxon>
        <taxon>Nocardiaceae</taxon>
        <taxon>Rhodococcus</taxon>
    </lineage>
</organism>
<dbReference type="EMBL" id="JBHSFO010000003">
    <property type="protein sequence ID" value="MFC4603495.1"/>
    <property type="molecule type" value="Genomic_DNA"/>
</dbReference>
<reference evidence="2" key="1">
    <citation type="journal article" date="2019" name="Int. J. Syst. Evol. Microbiol.">
        <title>The Global Catalogue of Microorganisms (GCM) 10K type strain sequencing project: providing services to taxonomists for standard genome sequencing and annotation.</title>
        <authorList>
            <consortium name="The Broad Institute Genomics Platform"/>
            <consortium name="The Broad Institute Genome Sequencing Center for Infectious Disease"/>
            <person name="Wu L."/>
            <person name="Ma J."/>
        </authorList>
    </citation>
    <scope>NUCLEOTIDE SEQUENCE [LARGE SCALE GENOMIC DNA]</scope>
    <source>
        <strain evidence="2">CCUG 54520</strain>
    </source>
</reference>
<sequence length="59" mass="6168">MCNFPPGLPPAQVSLGRYDTLGALDHLAALDADTILPGHGPVLSMAIAAAVDEVRDRTR</sequence>
<dbReference type="Gene3D" id="3.60.15.10">
    <property type="entry name" value="Ribonuclease Z/Hydroxyacylglutathione hydrolase-like"/>
    <property type="match status" value="1"/>
</dbReference>
<dbReference type="Proteomes" id="UP001595914">
    <property type="component" value="Unassembled WGS sequence"/>
</dbReference>
<proteinExistence type="predicted"/>
<dbReference type="RefSeq" id="WP_378415528.1">
    <property type="nucleotide sequence ID" value="NZ_JBHSFO010000003.1"/>
</dbReference>
<evidence type="ECO:0000313" key="2">
    <source>
        <dbReference type="Proteomes" id="UP001595914"/>
    </source>
</evidence>